<sequence>MVGCYRRIVLWSVLLHLALWGGGLTRAPAQGLVLHPHPGRLQALAALPDGAVLAVGEVLWPQAGALPGAAPQMRGLVARLGADGLLCWSRTYACGTSCQLTAVAALPDGGALALGSCAAVAAGPRSAWALCLDAQGAIRWQWCSDPSQDRIGVAVAAAAPDYLVVVLRQTDQQQPHLQLVQLDAAGQARWLATPEDGPLIPARLQLLPQQRPPALPPGALALTASQPIAPCGTRPLVLWLDPAGRLLRRQVLGAAGSVPQLLALADGLLAGWTGLDLQQRAFPQLVWLTADGYRELPLARQVAGDVELIGLAHCAVAGQTAGPVVLGLNVTAPAAAGQVWLQLLAAFPPVVVEGVARPGAVLRLLRDVRGEALLLTGSTLLLAGAAPAGPAGGRPWLYRMDLAEIDGESLALGPVTVAPPQEGEWCDPQLLLTARNGAMQLLAERWVPPEAAWPWPVLRGQTLAGEECWRQLLPYANGRICWLQPLPETAEILVGVTVPAVPGPAALRLLRLSSQGVVQQDWLCGEWPGQIDGVQIGSAGALLVQGRLETPAGPQLLRLSLPAGL</sequence>
<keyword evidence="2" id="KW-1185">Reference proteome</keyword>
<accession>A0A1G6XUU2</accession>
<evidence type="ECO:0000313" key="2">
    <source>
        <dbReference type="Proteomes" id="UP000243205"/>
    </source>
</evidence>
<dbReference type="EMBL" id="FNAQ01000001">
    <property type="protein sequence ID" value="SDD81187.1"/>
    <property type="molecule type" value="Genomic_DNA"/>
</dbReference>
<dbReference type="STRING" id="57664.SAMN05661003_101380"/>
<gene>
    <name evidence="1" type="ORF">SAMN05661003_101380</name>
</gene>
<dbReference type="Proteomes" id="UP000243205">
    <property type="component" value="Unassembled WGS sequence"/>
</dbReference>
<evidence type="ECO:0000313" key="1">
    <source>
        <dbReference type="EMBL" id="SDD81187.1"/>
    </source>
</evidence>
<proteinExistence type="predicted"/>
<name>A0A1G6XUU2_9BACT</name>
<organism evidence="1 2">
    <name type="scientific">Desulfuromonas thiophila</name>
    <dbReference type="NCBI Taxonomy" id="57664"/>
    <lineage>
        <taxon>Bacteria</taxon>
        <taxon>Pseudomonadati</taxon>
        <taxon>Thermodesulfobacteriota</taxon>
        <taxon>Desulfuromonadia</taxon>
        <taxon>Desulfuromonadales</taxon>
        <taxon>Desulfuromonadaceae</taxon>
        <taxon>Desulfuromonas</taxon>
    </lineage>
</organism>
<reference evidence="2" key="1">
    <citation type="submission" date="2016-10" db="EMBL/GenBank/DDBJ databases">
        <authorList>
            <person name="Varghese N."/>
            <person name="Submissions S."/>
        </authorList>
    </citation>
    <scope>NUCLEOTIDE SEQUENCE [LARGE SCALE GENOMIC DNA]</scope>
    <source>
        <strain evidence="2">DSM 8987</strain>
    </source>
</reference>
<dbReference type="AlphaFoldDB" id="A0A1G6XUU2"/>
<protein>
    <submittedName>
        <fullName evidence="1">Uncharacterized protein</fullName>
    </submittedName>
</protein>